<dbReference type="InterPro" id="IPR006076">
    <property type="entry name" value="FAD-dep_OxRdtase"/>
</dbReference>
<dbReference type="Gene3D" id="3.50.50.60">
    <property type="entry name" value="FAD/NAD(P)-binding domain"/>
    <property type="match status" value="1"/>
</dbReference>
<evidence type="ECO:0000313" key="4">
    <source>
        <dbReference type="Proteomes" id="UP000019113"/>
    </source>
</evidence>
<keyword evidence="1" id="KW-0560">Oxidoreductase</keyword>
<dbReference type="PATRIC" id="fig|1178482.3.peg.123"/>
<proteinExistence type="predicted"/>
<sequence length="435" mass="47388">MSATSKHSASATEHAGSWYAASANPSPERPALAGDVTCDVCVVGAGFTGISSALHLAEKGLKVVVLEAARVGYGASGRNGGQIVNSYSRDMDVIEDKYGDETARALGDMAFEGNRIIRERIAGYGIDCDLREKNLFAACNARQLQGLKEHKQLWERYGNDQLELLEGEAYKREVTSDRYTGVLVDHSGGHIHPLNLVLGQAAALESLGGVIYEQSPVIKLEHGQPVTLRTRGGSIKAERVVLAGNAYMSGVMPELENKSMPCGTQIITTEPLGEDLAHALLPNNIAVEDCNYLLDYYRLTRDNRLIYGGGVNYGGEDPADIEAVIRPKMLKTFPQLRDTKVDYAWSGTFLMTLNRLPQFGVINDNVYYAQGYSGHGVTCTHLAGRLISEVMTGRDERFDAFAGLPHLPFPGGRMLRVPLSALGAWYYETRDKLGV</sequence>
<dbReference type="PANTHER" id="PTHR13847">
    <property type="entry name" value="SARCOSINE DEHYDROGENASE-RELATED"/>
    <property type="match status" value="1"/>
</dbReference>
<feature type="domain" description="FAD dependent oxidoreductase" evidence="2">
    <location>
        <begin position="39"/>
        <end position="389"/>
    </location>
</feature>
<dbReference type="KEGG" id="hhu:AR456_12345"/>
<evidence type="ECO:0000313" key="3">
    <source>
        <dbReference type="EMBL" id="ERL53084.1"/>
    </source>
</evidence>
<dbReference type="GO" id="GO:0005737">
    <property type="term" value="C:cytoplasm"/>
    <property type="evidence" value="ECO:0007669"/>
    <property type="project" value="TreeGrafter"/>
</dbReference>
<dbReference type="PANTHER" id="PTHR13847:SF275">
    <property type="entry name" value="GAMMA-GLUTAMYLPUTRESCINE OXIDOREDUCTASE"/>
    <property type="match status" value="1"/>
</dbReference>
<dbReference type="RefSeq" id="WP_021817066.1">
    <property type="nucleotide sequence ID" value="NZ_AVBC01000011.1"/>
</dbReference>
<dbReference type="Proteomes" id="UP000019113">
    <property type="component" value="Unassembled WGS sequence"/>
</dbReference>
<dbReference type="STRING" id="1178482.AR456_12345"/>
<accession>W1NC18</accession>
<dbReference type="InterPro" id="IPR036188">
    <property type="entry name" value="FAD/NAD-bd_sf"/>
</dbReference>
<dbReference type="OrthoDB" id="311718at2"/>
<dbReference type="GO" id="GO:0016491">
    <property type="term" value="F:oxidoreductase activity"/>
    <property type="evidence" value="ECO:0007669"/>
    <property type="project" value="UniProtKB-KW"/>
</dbReference>
<gene>
    <name evidence="3" type="ORF">BJB45_17565</name>
</gene>
<keyword evidence="4" id="KW-1185">Reference proteome</keyword>
<dbReference type="SUPFAM" id="SSF51905">
    <property type="entry name" value="FAD/NAD(P)-binding domain"/>
    <property type="match status" value="1"/>
</dbReference>
<name>W1NC18_9GAMM</name>
<comment type="caution">
    <text evidence="3">The sequence shown here is derived from an EMBL/GenBank/DDBJ whole genome shotgun (WGS) entry which is preliminary data.</text>
</comment>
<dbReference type="eggNOG" id="COG0665">
    <property type="taxonomic scope" value="Bacteria"/>
</dbReference>
<dbReference type="AlphaFoldDB" id="W1NC18"/>
<organism evidence="3 4">
    <name type="scientific">Halomonas huangheensis</name>
    <dbReference type="NCBI Taxonomy" id="1178482"/>
    <lineage>
        <taxon>Bacteria</taxon>
        <taxon>Pseudomonadati</taxon>
        <taxon>Pseudomonadota</taxon>
        <taxon>Gammaproteobacteria</taxon>
        <taxon>Oceanospirillales</taxon>
        <taxon>Halomonadaceae</taxon>
        <taxon>Halomonas</taxon>
    </lineage>
</organism>
<protein>
    <submittedName>
        <fullName evidence="3">Gamma-glutamylputrescine oxidoreductase</fullName>
    </submittedName>
</protein>
<evidence type="ECO:0000256" key="1">
    <source>
        <dbReference type="ARBA" id="ARBA00023002"/>
    </source>
</evidence>
<dbReference type="Gene3D" id="3.30.9.10">
    <property type="entry name" value="D-Amino Acid Oxidase, subunit A, domain 2"/>
    <property type="match status" value="1"/>
</dbReference>
<dbReference type="EMBL" id="AVBC01000011">
    <property type="protein sequence ID" value="ERL53084.1"/>
    <property type="molecule type" value="Genomic_DNA"/>
</dbReference>
<evidence type="ECO:0000259" key="2">
    <source>
        <dbReference type="Pfam" id="PF01266"/>
    </source>
</evidence>
<dbReference type="Pfam" id="PF01266">
    <property type="entry name" value="DAO"/>
    <property type="match status" value="1"/>
</dbReference>
<reference evidence="3 4" key="1">
    <citation type="submission" date="2013-08" db="EMBL/GenBank/DDBJ databases">
        <title>draft genome of Halomonas huanghegensis, strain BJGMM-B45T.</title>
        <authorList>
            <person name="Miao C."/>
            <person name="Wan Y."/>
            <person name="Jin W."/>
        </authorList>
    </citation>
    <scope>NUCLEOTIDE SEQUENCE [LARGE SCALE GENOMIC DNA]</scope>
    <source>
        <strain evidence="3 4">BJGMM-B45</strain>
    </source>
</reference>